<evidence type="ECO:0000256" key="11">
    <source>
        <dbReference type="ARBA" id="ARBA00023128"/>
    </source>
</evidence>
<evidence type="ECO:0000256" key="9">
    <source>
        <dbReference type="ARBA" id="ARBA00022842"/>
    </source>
</evidence>
<dbReference type="GO" id="GO:0006397">
    <property type="term" value="P:mRNA processing"/>
    <property type="evidence" value="ECO:0007669"/>
    <property type="project" value="UniProtKB-KW"/>
</dbReference>
<accession>A0A0Q9WWF7</accession>
<dbReference type="GO" id="GO:0046872">
    <property type="term" value="F:metal ion binding"/>
    <property type="evidence" value="ECO:0007669"/>
    <property type="project" value="UniProtKB-KW"/>
</dbReference>
<name>A0A0Q9WWF7_DROWI</name>
<dbReference type="Pfam" id="PF03372">
    <property type="entry name" value="Exo_endo_phos"/>
    <property type="match status" value="1"/>
</dbReference>
<dbReference type="GO" id="GO:0004535">
    <property type="term" value="F:poly(A)-specific ribonuclease activity"/>
    <property type="evidence" value="ECO:0007669"/>
    <property type="project" value="UniProtKB-ARBA"/>
</dbReference>
<evidence type="ECO:0000313" key="17">
    <source>
        <dbReference type="Proteomes" id="UP000007798"/>
    </source>
</evidence>
<evidence type="ECO:0000256" key="3">
    <source>
        <dbReference type="ARBA" id="ARBA00022553"/>
    </source>
</evidence>
<evidence type="ECO:0000256" key="8">
    <source>
        <dbReference type="ARBA" id="ARBA00022839"/>
    </source>
</evidence>
<dbReference type="Proteomes" id="UP000007798">
    <property type="component" value="Unassembled WGS sequence"/>
</dbReference>
<dbReference type="InterPro" id="IPR005135">
    <property type="entry name" value="Endo/exonuclease/phosphatase"/>
</dbReference>
<dbReference type="AlphaFoldDB" id="A0A0Q9WWF7"/>
<dbReference type="PANTHER" id="PTHR12121">
    <property type="entry name" value="CARBON CATABOLITE REPRESSOR PROTEIN 4"/>
    <property type="match status" value="1"/>
</dbReference>
<keyword evidence="7" id="KW-0378">Hydrolase</keyword>
<evidence type="ECO:0000256" key="12">
    <source>
        <dbReference type="ARBA" id="ARBA00072755"/>
    </source>
</evidence>
<evidence type="ECO:0000256" key="6">
    <source>
        <dbReference type="ARBA" id="ARBA00022723"/>
    </source>
</evidence>
<evidence type="ECO:0000256" key="5">
    <source>
        <dbReference type="ARBA" id="ARBA00022722"/>
    </source>
</evidence>
<dbReference type="EMBL" id="CH964291">
    <property type="protein sequence ID" value="KRG00379.1"/>
    <property type="molecule type" value="Genomic_DNA"/>
</dbReference>
<evidence type="ECO:0000256" key="1">
    <source>
        <dbReference type="ARBA" id="ARBA00001946"/>
    </source>
</evidence>
<comment type="cofactor">
    <cofactor evidence="1">
        <name>Mg(2+)</name>
        <dbReference type="ChEBI" id="CHEBI:18420"/>
    </cofactor>
</comment>
<dbReference type="STRING" id="7260.A0A0Q9WWF7"/>
<keyword evidence="5" id="KW-0540">Nuclease</keyword>
<feature type="domain" description="Endonuclease/exonuclease/phosphatase" evidence="14">
    <location>
        <begin position="252"/>
        <end position="563"/>
    </location>
</feature>
<evidence type="ECO:0000313" key="16">
    <source>
        <dbReference type="EMBL" id="KRG00379.1"/>
    </source>
</evidence>
<evidence type="ECO:0000259" key="14">
    <source>
        <dbReference type="Pfam" id="PF03372"/>
    </source>
</evidence>
<evidence type="ECO:0000256" key="10">
    <source>
        <dbReference type="ARBA" id="ARBA00022946"/>
    </source>
</evidence>
<keyword evidence="8" id="KW-0269">Exonuclease</keyword>
<dbReference type="FunFam" id="3.60.10.10:FF:000018">
    <property type="entry name" value="2',5'-phosphodiesterase 12"/>
    <property type="match status" value="1"/>
</dbReference>
<dbReference type="Pfam" id="PF21171">
    <property type="entry name" value="PDE12-like_N"/>
    <property type="match status" value="1"/>
</dbReference>
<keyword evidence="3" id="KW-0597">Phosphoprotein</keyword>
<keyword evidence="4" id="KW-0507">mRNA processing</keyword>
<dbReference type="InterPro" id="IPR048821">
    <property type="entry name" value="PDE12-like_N"/>
</dbReference>
<keyword evidence="9" id="KW-0460">Magnesium</keyword>
<organism evidence="16 17">
    <name type="scientific">Drosophila willistoni</name>
    <name type="common">Fruit fly</name>
    <dbReference type="NCBI Taxonomy" id="7260"/>
    <lineage>
        <taxon>Eukaryota</taxon>
        <taxon>Metazoa</taxon>
        <taxon>Ecdysozoa</taxon>
        <taxon>Arthropoda</taxon>
        <taxon>Hexapoda</taxon>
        <taxon>Insecta</taxon>
        <taxon>Pterygota</taxon>
        <taxon>Neoptera</taxon>
        <taxon>Endopterygota</taxon>
        <taxon>Diptera</taxon>
        <taxon>Brachycera</taxon>
        <taxon>Muscomorpha</taxon>
        <taxon>Ephydroidea</taxon>
        <taxon>Drosophilidae</taxon>
        <taxon>Drosophila</taxon>
        <taxon>Sophophora</taxon>
    </lineage>
</organism>
<dbReference type="InterPro" id="IPR036691">
    <property type="entry name" value="Endo/exonu/phosph_ase_sf"/>
</dbReference>
<dbReference type="KEGG" id="dwi:26529569"/>
<dbReference type="InterPro" id="IPR050410">
    <property type="entry name" value="CCR4/nocturin_mRNA_transcr"/>
</dbReference>
<proteinExistence type="predicted"/>
<comment type="subcellular location">
    <subcellularLocation>
        <location evidence="2">Mitochondrion matrix</location>
    </subcellularLocation>
</comment>
<dbReference type="InParanoid" id="A0A0Q9WWF7"/>
<dbReference type="GO" id="GO:0005759">
    <property type="term" value="C:mitochondrial matrix"/>
    <property type="evidence" value="ECO:0007669"/>
    <property type="project" value="UniProtKB-SubCell"/>
</dbReference>
<feature type="domain" description="2',5'-phosphodiesterase 12-like N-terminal" evidence="15">
    <location>
        <begin position="124"/>
        <end position="222"/>
    </location>
</feature>
<keyword evidence="6" id="KW-0479">Metal-binding</keyword>
<evidence type="ECO:0000259" key="15">
    <source>
        <dbReference type="Pfam" id="PF21171"/>
    </source>
</evidence>
<dbReference type="GO" id="GO:0000288">
    <property type="term" value="P:nuclear-transcribed mRNA catabolic process, deadenylation-dependent decay"/>
    <property type="evidence" value="ECO:0007669"/>
    <property type="project" value="TreeGrafter"/>
</dbReference>
<protein>
    <recommendedName>
        <fullName evidence="12">2',5'-phosphodiesterase 12</fullName>
    </recommendedName>
    <alternativeName>
        <fullName evidence="13">Mitochondrial deadenylase</fullName>
    </alternativeName>
</protein>
<evidence type="ECO:0000256" key="13">
    <source>
        <dbReference type="ARBA" id="ARBA00083541"/>
    </source>
</evidence>
<evidence type="ECO:0000256" key="2">
    <source>
        <dbReference type="ARBA" id="ARBA00004305"/>
    </source>
</evidence>
<keyword evidence="17" id="KW-1185">Reference proteome</keyword>
<dbReference type="FunCoup" id="A0A0Q9WWF7">
    <property type="interactions" value="2406"/>
</dbReference>
<keyword evidence="11" id="KW-0496">Mitochondrion</keyword>
<evidence type="ECO:0000256" key="4">
    <source>
        <dbReference type="ARBA" id="ARBA00022664"/>
    </source>
</evidence>
<dbReference type="Gene3D" id="3.60.10.10">
    <property type="entry name" value="Endonuclease/exonuclease/phosphatase"/>
    <property type="match status" value="1"/>
</dbReference>
<dbReference type="PANTHER" id="PTHR12121:SF37">
    <property type="entry name" value="2',5'-PHOSPHODIESTERASE 12"/>
    <property type="match status" value="1"/>
</dbReference>
<gene>
    <name evidence="16" type="primary">Dwil\GK27567</name>
    <name evidence="16" type="ORF">Dwil_GK27567</name>
</gene>
<dbReference type="OrthoDB" id="412787at2759"/>
<dbReference type="SMR" id="A0A0Q9WWF7"/>
<keyword evidence="10" id="KW-0809">Transit peptide</keyword>
<reference evidence="16 17" key="1">
    <citation type="journal article" date="2007" name="Nature">
        <title>Evolution of genes and genomes on the Drosophila phylogeny.</title>
        <authorList>
            <consortium name="Drosophila 12 Genomes Consortium"/>
            <person name="Clark A.G."/>
            <person name="Eisen M.B."/>
            <person name="Smith D.R."/>
            <person name="Bergman C.M."/>
            <person name="Oliver B."/>
            <person name="Markow T.A."/>
            <person name="Kaufman T.C."/>
            <person name="Kellis M."/>
            <person name="Gelbart W."/>
            <person name="Iyer V.N."/>
            <person name="Pollard D.A."/>
            <person name="Sackton T.B."/>
            <person name="Larracuente A.M."/>
            <person name="Singh N.D."/>
            <person name="Abad J.P."/>
            <person name="Abt D.N."/>
            <person name="Adryan B."/>
            <person name="Aguade M."/>
            <person name="Akashi H."/>
            <person name="Anderson W.W."/>
            <person name="Aquadro C.F."/>
            <person name="Ardell D.H."/>
            <person name="Arguello R."/>
            <person name="Artieri C.G."/>
            <person name="Barbash D.A."/>
            <person name="Barker D."/>
            <person name="Barsanti P."/>
            <person name="Batterham P."/>
            <person name="Batzoglou S."/>
            <person name="Begun D."/>
            <person name="Bhutkar A."/>
            <person name="Blanco E."/>
            <person name="Bosak S.A."/>
            <person name="Bradley R.K."/>
            <person name="Brand A.D."/>
            <person name="Brent M.R."/>
            <person name="Brooks A.N."/>
            <person name="Brown R.H."/>
            <person name="Butlin R.K."/>
            <person name="Caggese C."/>
            <person name="Calvi B.R."/>
            <person name="Bernardo de Carvalho A."/>
            <person name="Caspi A."/>
            <person name="Castrezana S."/>
            <person name="Celniker S.E."/>
            <person name="Chang J.L."/>
            <person name="Chapple C."/>
            <person name="Chatterji S."/>
            <person name="Chinwalla A."/>
            <person name="Civetta A."/>
            <person name="Clifton S.W."/>
            <person name="Comeron J.M."/>
            <person name="Costello J.C."/>
            <person name="Coyne J.A."/>
            <person name="Daub J."/>
            <person name="David R.G."/>
            <person name="Delcher A.L."/>
            <person name="Delehaunty K."/>
            <person name="Do C.B."/>
            <person name="Ebling H."/>
            <person name="Edwards K."/>
            <person name="Eickbush T."/>
            <person name="Evans J.D."/>
            <person name="Filipski A."/>
            <person name="Findeiss S."/>
            <person name="Freyhult E."/>
            <person name="Fulton L."/>
            <person name="Fulton R."/>
            <person name="Garcia A.C."/>
            <person name="Gardiner A."/>
            <person name="Garfield D.A."/>
            <person name="Garvin B.E."/>
            <person name="Gibson G."/>
            <person name="Gilbert D."/>
            <person name="Gnerre S."/>
            <person name="Godfrey J."/>
            <person name="Good R."/>
            <person name="Gotea V."/>
            <person name="Gravely B."/>
            <person name="Greenberg A.J."/>
            <person name="Griffiths-Jones S."/>
            <person name="Gross S."/>
            <person name="Guigo R."/>
            <person name="Gustafson E.A."/>
            <person name="Haerty W."/>
            <person name="Hahn M.W."/>
            <person name="Halligan D.L."/>
            <person name="Halpern A.L."/>
            <person name="Halter G.M."/>
            <person name="Han M.V."/>
            <person name="Heger A."/>
            <person name="Hillier L."/>
            <person name="Hinrichs A.S."/>
            <person name="Holmes I."/>
            <person name="Hoskins R.A."/>
            <person name="Hubisz M.J."/>
            <person name="Hultmark D."/>
            <person name="Huntley M.A."/>
            <person name="Jaffe D.B."/>
            <person name="Jagadeeshan S."/>
            <person name="Jeck W.R."/>
            <person name="Johnson J."/>
            <person name="Jones C.D."/>
            <person name="Jordan W.C."/>
            <person name="Karpen G.H."/>
            <person name="Kataoka E."/>
            <person name="Keightley P.D."/>
            <person name="Kheradpour P."/>
            <person name="Kirkness E.F."/>
            <person name="Koerich L.B."/>
            <person name="Kristiansen K."/>
            <person name="Kudrna D."/>
            <person name="Kulathinal R.J."/>
            <person name="Kumar S."/>
            <person name="Kwok R."/>
            <person name="Lander E."/>
            <person name="Langley C.H."/>
            <person name="Lapoint R."/>
            <person name="Lazzaro B.P."/>
            <person name="Lee S.J."/>
            <person name="Levesque L."/>
            <person name="Li R."/>
            <person name="Lin C.F."/>
            <person name="Lin M.F."/>
            <person name="Lindblad-Toh K."/>
            <person name="Llopart A."/>
            <person name="Long M."/>
            <person name="Low L."/>
            <person name="Lozovsky E."/>
            <person name="Lu J."/>
            <person name="Luo M."/>
            <person name="Machado C.A."/>
            <person name="Makalowski W."/>
            <person name="Marzo M."/>
            <person name="Matsuda M."/>
            <person name="Matzkin L."/>
            <person name="McAllister B."/>
            <person name="McBride C.S."/>
            <person name="McKernan B."/>
            <person name="McKernan K."/>
            <person name="Mendez-Lago M."/>
            <person name="Minx P."/>
            <person name="Mollenhauer M.U."/>
            <person name="Montooth K."/>
            <person name="Mount S.M."/>
            <person name="Mu X."/>
            <person name="Myers E."/>
            <person name="Negre B."/>
            <person name="Newfeld S."/>
            <person name="Nielsen R."/>
            <person name="Noor M.A."/>
            <person name="O'Grady P."/>
            <person name="Pachter L."/>
            <person name="Papaceit M."/>
            <person name="Parisi M.J."/>
            <person name="Parisi M."/>
            <person name="Parts L."/>
            <person name="Pedersen J.S."/>
            <person name="Pesole G."/>
            <person name="Phillippy A.M."/>
            <person name="Ponting C.P."/>
            <person name="Pop M."/>
            <person name="Porcelli D."/>
            <person name="Powell J.R."/>
            <person name="Prohaska S."/>
            <person name="Pruitt K."/>
            <person name="Puig M."/>
            <person name="Quesneville H."/>
            <person name="Ram K.R."/>
            <person name="Rand D."/>
            <person name="Rasmussen M.D."/>
            <person name="Reed L.K."/>
            <person name="Reenan R."/>
            <person name="Reily A."/>
            <person name="Remington K.A."/>
            <person name="Rieger T.T."/>
            <person name="Ritchie M.G."/>
            <person name="Robin C."/>
            <person name="Rogers Y.H."/>
            <person name="Rohde C."/>
            <person name="Rozas J."/>
            <person name="Rubenfield M.J."/>
            <person name="Ruiz A."/>
            <person name="Russo S."/>
            <person name="Salzberg S.L."/>
            <person name="Sanchez-Gracia A."/>
            <person name="Saranga D.J."/>
            <person name="Sato H."/>
            <person name="Schaeffer S.W."/>
            <person name="Schatz M.C."/>
            <person name="Schlenke T."/>
            <person name="Schwartz R."/>
            <person name="Segarra C."/>
            <person name="Singh R.S."/>
            <person name="Sirot L."/>
            <person name="Sirota M."/>
            <person name="Sisneros N.B."/>
            <person name="Smith C.D."/>
            <person name="Smith T.F."/>
            <person name="Spieth J."/>
            <person name="Stage D.E."/>
            <person name="Stark A."/>
            <person name="Stephan W."/>
            <person name="Strausberg R.L."/>
            <person name="Strempel S."/>
            <person name="Sturgill D."/>
            <person name="Sutton G."/>
            <person name="Sutton G.G."/>
            <person name="Tao W."/>
            <person name="Teichmann S."/>
            <person name="Tobari Y.N."/>
            <person name="Tomimura Y."/>
            <person name="Tsolas J.M."/>
            <person name="Valente V.L."/>
            <person name="Venter E."/>
            <person name="Venter J.C."/>
            <person name="Vicario S."/>
            <person name="Vieira F.G."/>
            <person name="Vilella A.J."/>
            <person name="Villasante A."/>
            <person name="Walenz B."/>
            <person name="Wang J."/>
            <person name="Wasserman M."/>
            <person name="Watts T."/>
            <person name="Wilson D."/>
            <person name="Wilson R.K."/>
            <person name="Wing R.A."/>
            <person name="Wolfner M.F."/>
            <person name="Wong A."/>
            <person name="Wong G.K."/>
            <person name="Wu C.I."/>
            <person name="Wu G."/>
            <person name="Yamamoto D."/>
            <person name="Yang H.P."/>
            <person name="Yang S.P."/>
            <person name="Yorke J.A."/>
            <person name="Yoshida K."/>
            <person name="Zdobnov E."/>
            <person name="Zhang P."/>
            <person name="Zhang Y."/>
            <person name="Zimin A.V."/>
            <person name="Baldwin J."/>
            <person name="Abdouelleil A."/>
            <person name="Abdulkadir J."/>
            <person name="Abebe A."/>
            <person name="Abera B."/>
            <person name="Abreu J."/>
            <person name="Acer S.C."/>
            <person name="Aftuck L."/>
            <person name="Alexander A."/>
            <person name="An P."/>
            <person name="Anderson E."/>
            <person name="Anderson S."/>
            <person name="Arachi H."/>
            <person name="Azer M."/>
            <person name="Bachantsang P."/>
            <person name="Barry A."/>
            <person name="Bayul T."/>
            <person name="Berlin A."/>
            <person name="Bessette D."/>
            <person name="Bloom T."/>
            <person name="Blye J."/>
            <person name="Boguslavskiy L."/>
            <person name="Bonnet C."/>
            <person name="Boukhgalter B."/>
            <person name="Bourzgui I."/>
            <person name="Brown A."/>
            <person name="Cahill P."/>
            <person name="Channer S."/>
            <person name="Cheshatsang Y."/>
            <person name="Chuda L."/>
            <person name="Citroen M."/>
            <person name="Collymore A."/>
            <person name="Cooke P."/>
            <person name="Costello M."/>
            <person name="D'Aco K."/>
            <person name="Daza R."/>
            <person name="De Haan G."/>
            <person name="DeGray S."/>
            <person name="DeMaso C."/>
            <person name="Dhargay N."/>
            <person name="Dooley K."/>
            <person name="Dooley E."/>
            <person name="Doricent M."/>
            <person name="Dorje P."/>
            <person name="Dorjee K."/>
            <person name="Dupes A."/>
            <person name="Elong R."/>
            <person name="Falk J."/>
            <person name="Farina A."/>
            <person name="Faro S."/>
            <person name="Ferguson D."/>
            <person name="Fisher S."/>
            <person name="Foley C.D."/>
            <person name="Franke A."/>
            <person name="Friedrich D."/>
            <person name="Gadbois L."/>
            <person name="Gearin G."/>
            <person name="Gearin C.R."/>
            <person name="Giannoukos G."/>
            <person name="Goode T."/>
            <person name="Graham J."/>
            <person name="Grandbois E."/>
            <person name="Grewal S."/>
            <person name="Gyaltsen K."/>
            <person name="Hafez N."/>
            <person name="Hagos B."/>
            <person name="Hall J."/>
            <person name="Henson C."/>
            <person name="Hollinger A."/>
            <person name="Honan T."/>
            <person name="Huard M.D."/>
            <person name="Hughes L."/>
            <person name="Hurhula B."/>
            <person name="Husby M.E."/>
            <person name="Kamat A."/>
            <person name="Kanga B."/>
            <person name="Kashin S."/>
            <person name="Khazanovich D."/>
            <person name="Kisner P."/>
            <person name="Lance K."/>
            <person name="Lara M."/>
            <person name="Lee W."/>
            <person name="Lennon N."/>
            <person name="Letendre F."/>
            <person name="LeVine R."/>
            <person name="Lipovsky A."/>
            <person name="Liu X."/>
            <person name="Liu J."/>
            <person name="Liu S."/>
            <person name="Lokyitsang T."/>
            <person name="Lokyitsang Y."/>
            <person name="Lubonja R."/>
            <person name="Lui A."/>
            <person name="MacDonald P."/>
            <person name="Magnisalis V."/>
            <person name="Maru K."/>
            <person name="Matthews C."/>
            <person name="McCusker W."/>
            <person name="McDonough S."/>
            <person name="Mehta T."/>
            <person name="Meldrim J."/>
            <person name="Meneus L."/>
            <person name="Mihai O."/>
            <person name="Mihalev A."/>
            <person name="Mihova T."/>
            <person name="Mittelman R."/>
            <person name="Mlenga V."/>
            <person name="Montmayeur A."/>
            <person name="Mulrain L."/>
            <person name="Navidi A."/>
            <person name="Naylor J."/>
            <person name="Negash T."/>
            <person name="Nguyen T."/>
            <person name="Nguyen N."/>
            <person name="Nicol R."/>
            <person name="Norbu C."/>
            <person name="Norbu N."/>
            <person name="Novod N."/>
            <person name="O'Neill B."/>
            <person name="Osman S."/>
            <person name="Markiewicz E."/>
            <person name="Oyono O.L."/>
            <person name="Patti C."/>
            <person name="Phunkhang P."/>
            <person name="Pierre F."/>
            <person name="Priest M."/>
            <person name="Raghuraman S."/>
            <person name="Rege F."/>
            <person name="Reyes R."/>
            <person name="Rise C."/>
            <person name="Rogov P."/>
            <person name="Ross K."/>
            <person name="Ryan E."/>
            <person name="Settipalli S."/>
            <person name="Shea T."/>
            <person name="Sherpa N."/>
            <person name="Shi L."/>
            <person name="Shih D."/>
            <person name="Sparrow T."/>
            <person name="Spaulding J."/>
            <person name="Stalker J."/>
            <person name="Stange-Thomann N."/>
            <person name="Stavropoulos S."/>
            <person name="Stone C."/>
            <person name="Strader C."/>
            <person name="Tesfaye S."/>
            <person name="Thomson T."/>
            <person name="Thoulutsang Y."/>
            <person name="Thoulutsang D."/>
            <person name="Topham K."/>
            <person name="Topping I."/>
            <person name="Tsamla T."/>
            <person name="Vassiliev H."/>
            <person name="Vo A."/>
            <person name="Wangchuk T."/>
            <person name="Wangdi T."/>
            <person name="Weiand M."/>
            <person name="Wilkinson J."/>
            <person name="Wilson A."/>
            <person name="Yadav S."/>
            <person name="Young G."/>
            <person name="Yu Q."/>
            <person name="Zembek L."/>
            <person name="Zhong D."/>
            <person name="Zimmer A."/>
            <person name="Zwirko Z."/>
            <person name="Jaffe D.B."/>
            <person name="Alvarez P."/>
            <person name="Brockman W."/>
            <person name="Butler J."/>
            <person name="Chin C."/>
            <person name="Gnerre S."/>
            <person name="Grabherr M."/>
            <person name="Kleber M."/>
            <person name="Mauceli E."/>
            <person name="MacCallum I."/>
        </authorList>
    </citation>
    <scope>NUCLEOTIDE SEQUENCE [LARGE SCALE GENOMIC DNA]</scope>
    <source>
        <strain evidence="17">Tucson 14030-0811.24</strain>
    </source>
</reference>
<evidence type="ECO:0000256" key="7">
    <source>
        <dbReference type="ARBA" id="ARBA00022801"/>
    </source>
</evidence>
<sequence>MEKVYLRNLKDSEDLHITFRFVNEELHVDRQFNFCRRINERIDIALTRIRSNIEKELQKRFKKKKNAEAQTEKRVEQEINIELYRDGCEDSVTDITFAELLHENPVGIRLRVMHKNFDILYNQPWITTLQVPSCVLADHLVYPTKLDLHFCSREHSKGLWYKAIMPASGALPTESMWELCGEGLIYRTTQQDVGHNLKLIVTPMNEEGLSGPPVEQITKCPVQPGPGTCPYELRQVVTPKPLEDPTEIRVVTYNLLADLYADSDHSRTVLFPYCPPKLLQIDYRKQIFIKELLGYNADLLCLQEVDQKIFEYDLKTVLGQSPHKFQGFMALKGDCAEGVAIFFRESRFELLATHVVNLGKNISTLPIFKDLWDKIKTNEKLAKRICERNTTLELCLLKVKNTDFYVLVANTHLYFHPDADHIRLLQIGFSIIYVEHIYKQYLKDYNISCPNKLGLLYCGDFNSVPECGIYKLMTEQFVDKHFIDWSSNAEEAVVDVELSQPFQMISACGTPETTNYTTLFSGCLDYIFYNGNSFDLLQSVPLPTHEQIVANEAIPSVCFPSDHVALAADLKFKSNSL</sequence>
<dbReference type="SUPFAM" id="SSF56219">
    <property type="entry name" value="DNase I-like"/>
    <property type="match status" value="1"/>
</dbReference>